<dbReference type="AlphaFoldDB" id="A0A1B9QYT7"/>
<dbReference type="GO" id="GO:0120010">
    <property type="term" value="P:intermembrane phospholipid transfer"/>
    <property type="evidence" value="ECO:0007669"/>
    <property type="project" value="TreeGrafter"/>
</dbReference>
<feature type="compositionally biased region" description="Low complexity" evidence="3">
    <location>
        <begin position="52"/>
        <end position="71"/>
    </location>
</feature>
<dbReference type="EMBL" id="MAJZ01000491">
    <property type="protein sequence ID" value="OCH75989.1"/>
    <property type="molecule type" value="Genomic_DNA"/>
</dbReference>
<evidence type="ECO:0000313" key="5">
    <source>
        <dbReference type="EMBL" id="OCH75989.1"/>
    </source>
</evidence>
<keyword evidence="2 4" id="KW-0732">Signal</keyword>
<dbReference type="InterPro" id="IPR007428">
    <property type="entry name" value="MlaA"/>
</dbReference>
<dbReference type="PANTHER" id="PTHR30035:SF3">
    <property type="entry name" value="INTERMEMBRANE PHOSPHOLIPID TRANSPORT SYSTEM LIPOPROTEIN MLAA"/>
    <property type="match status" value="1"/>
</dbReference>
<dbReference type="GO" id="GO:0016020">
    <property type="term" value="C:membrane"/>
    <property type="evidence" value="ECO:0007669"/>
    <property type="project" value="InterPro"/>
</dbReference>
<feature type="chain" id="PRO_5008634707" evidence="4">
    <location>
        <begin position="30"/>
        <end position="291"/>
    </location>
</feature>
<feature type="region of interest" description="Disordered" evidence="3">
    <location>
        <begin position="28"/>
        <end position="73"/>
    </location>
</feature>
<comment type="caution">
    <text evidence="5">The sequence shown here is derived from an EMBL/GenBank/DDBJ whole genome shotgun (WGS) entry which is preliminary data.</text>
</comment>
<evidence type="ECO:0000256" key="4">
    <source>
        <dbReference type="SAM" id="SignalP"/>
    </source>
</evidence>
<organism evidence="5 6">
    <name type="scientific">Vibrio genomosp. F10</name>
    <dbReference type="NCBI Taxonomy" id="723171"/>
    <lineage>
        <taxon>Bacteria</taxon>
        <taxon>Pseudomonadati</taxon>
        <taxon>Pseudomonadota</taxon>
        <taxon>Gammaproteobacteria</taxon>
        <taxon>Vibrionales</taxon>
        <taxon>Vibrionaceae</taxon>
        <taxon>Vibrio</taxon>
    </lineage>
</organism>
<comment type="similarity">
    <text evidence="1">Belongs to the MlaA family.</text>
</comment>
<reference evidence="6" key="1">
    <citation type="submission" date="2016-06" db="EMBL/GenBank/DDBJ databases">
        <authorList>
            <person name="Hehemann J.-H."/>
            <person name="Arevalo P."/>
            <person name="Datta M.S."/>
            <person name="Polz M.F."/>
        </authorList>
    </citation>
    <scope>NUCLEOTIDE SEQUENCE [LARGE SCALE GENOMIC DNA]</scope>
    <source>
        <strain evidence="6">9CSC122</strain>
    </source>
</reference>
<accession>A0A1B9QYT7</accession>
<sequence>MELNRVRSIKLMLLSVLLTGCASSPDDSASDDAARGYSAPNHSTTGNAALANSPENGNSSQSSVSSQSGNEGDPFESFNRTMWALNFDYLDPYLVRPTSLAYVNYVPSPIRKGIANFLSNLDEPSSVVNNLIMGNGEKALDHFNRFWLNSTLGLLGVIDIASEAGITRHGEKVFSDAVGHYDVGNGPYVMVPAYGPWTVREATDVVDSLYAPLSYLNIWAGLSKWALEGMESRARLVSQESMLYDSPDPYALSKEIYLQNQDFRAEIERDDYDEDEEDFLDDYLDEEFNLN</sequence>
<evidence type="ECO:0000256" key="2">
    <source>
        <dbReference type="ARBA" id="ARBA00022729"/>
    </source>
</evidence>
<protein>
    <submittedName>
        <fullName evidence="5">ABC transporter</fullName>
    </submittedName>
</protein>
<evidence type="ECO:0000256" key="3">
    <source>
        <dbReference type="SAM" id="MobiDB-lite"/>
    </source>
</evidence>
<dbReference type="RefSeq" id="WP_065576800.1">
    <property type="nucleotide sequence ID" value="NZ_JBNGCH010000491.1"/>
</dbReference>
<dbReference type="PROSITE" id="PS51257">
    <property type="entry name" value="PROKAR_LIPOPROTEIN"/>
    <property type="match status" value="1"/>
</dbReference>
<dbReference type="PRINTS" id="PR01805">
    <property type="entry name" value="VACJLIPOPROT"/>
</dbReference>
<gene>
    <name evidence="5" type="ORF">A6E14_01615</name>
</gene>
<keyword evidence="6" id="KW-1185">Reference proteome</keyword>
<dbReference type="Proteomes" id="UP000093173">
    <property type="component" value="Unassembled WGS sequence"/>
</dbReference>
<evidence type="ECO:0000256" key="1">
    <source>
        <dbReference type="ARBA" id="ARBA00010634"/>
    </source>
</evidence>
<feature type="signal peptide" evidence="4">
    <location>
        <begin position="1"/>
        <end position="29"/>
    </location>
</feature>
<proteinExistence type="inferred from homology"/>
<dbReference type="PANTHER" id="PTHR30035">
    <property type="entry name" value="LIPOPROTEIN VACJ-RELATED"/>
    <property type="match status" value="1"/>
</dbReference>
<evidence type="ECO:0000313" key="6">
    <source>
        <dbReference type="Proteomes" id="UP000093173"/>
    </source>
</evidence>
<name>A0A1B9QYT7_9VIBR</name>
<dbReference type="Pfam" id="PF04333">
    <property type="entry name" value="MlaA"/>
    <property type="match status" value="1"/>
</dbReference>